<dbReference type="EMBL" id="CAXAJV020001296">
    <property type="protein sequence ID" value="CAL7947438.1"/>
    <property type="molecule type" value="Genomic_DNA"/>
</dbReference>
<keyword evidence="1" id="KW-0732">Signal</keyword>
<feature type="chain" id="PRO_5045312441" evidence="1">
    <location>
        <begin position="21"/>
        <end position="84"/>
    </location>
</feature>
<name>A0ABP1P4J7_XYLVO</name>
<reference evidence="2 3" key="1">
    <citation type="submission" date="2024-08" db="EMBL/GenBank/DDBJ databases">
        <authorList>
            <person name="Will J Nash"/>
            <person name="Angela Man"/>
            <person name="Seanna McTaggart"/>
            <person name="Kendall Baker"/>
            <person name="Tom Barker"/>
            <person name="Leah Catchpole"/>
            <person name="Alex Durrant"/>
            <person name="Karim Gharbi"/>
            <person name="Naomi Irish"/>
            <person name="Gemy Kaithakottil"/>
            <person name="Debby Ku"/>
            <person name="Aaliyah Providence"/>
            <person name="Felix Shaw"/>
            <person name="David Swarbreck"/>
            <person name="Chris Watkins"/>
            <person name="Ann M. McCartney"/>
            <person name="Giulio Formenti"/>
            <person name="Alice Mouton"/>
            <person name="Noel Vella"/>
            <person name="Bjorn M von Reumont"/>
            <person name="Adriana Vella"/>
            <person name="Wilfried Haerty"/>
        </authorList>
    </citation>
    <scope>NUCLEOTIDE SEQUENCE [LARGE SCALE GENOMIC DNA]</scope>
</reference>
<evidence type="ECO:0000256" key="1">
    <source>
        <dbReference type="SAM" id="SignalP"/>
    </source>
</evidence>
<evidence type="ECO:0000313" key="3">
    <source>
        <dbReference type="Proteomes" id="UP001642520"/>
    </source>
</evidence>
<comment type="caution">
    <text evidence="2">The sequence shown here is derived from an EMBL/GenBank/DDBJ whole genome shotgun (WGS) entry which is preliminary data.</text>
</comment>
<keyword evidence="3" id="KW-1185">Reference proteome</keyword>
<feature type="signal peptide" evidence="1">
    <location>
        <begin position="1"/>
        <end position="20"/>
    </location>
</feature>
<gene>
    <name evidence="2" type="ORF">XYLVIOL_LOCUS8344</name>
</gene>
<sequence length="84" mass="9775">MERRVLFLFVVGLVLVLVAAKPLSGVENYDDELLATKDTVHYPYLFWFGRPFYERDDDGDNTYRNYEQRSSTLSYTNVGAGWGR</sequence>
<evidence type="ECO:0000313" key="2">
    <source>
        <dbReference type="EMBL" id="CAL7947438.1"/>
    </source>
</evidence>
<dbReference type="Proteomes" id="UP001642520">
    <property type="component" value="Unassembled WGS sequence"/>
</dbReference>
<protein>
    <submittedName>
        <fullName evidence="2">Uncharacterized protein</fullName>
    </submittedName>
</protein>
<organism evidence="2 3">
    <name type="scientific">Xylocopa violacea</name>
    <name type="common">Violet carpenter bee</name>
    <name type="synonym">Apis violacea</name>
    <dbReference type="NCBI Taxonomy" id="135666"/>
    <lineage>
        <taxon>Eukaryota</taxon>
        <taxon>Metazoa</taxon>
        <taxon>Ecdysozoa</taxon>
        <taxon>Arthropoda</taxon>
        <taxon>Hexapoda</taxon>
        <taxon>Insecta</taxon>
        <taxon>Pterygota</taxon>
        <taxon>Neoptera</taxon>
        <taxon>Endopterygota</taxon>
        <taxon>Hymenoptera</taxon>
        <taxon>Apocrita</taxon>
        <taxon>Aculeata</taxon>
        <taxon>Apoidea</taxon>
        <taxon>Anthophila</taxon>
        <taxon>Apidae</taxon>
        <taxon>Xylocopa</taxon>
        <taxon>Xylocopa</taxon>
    </lineage>
</organism>
<proteinExistence type="predicted"/>
<accession>A0ABP1P4J7</accession>